<evidence type="ECO:0000259" key="5">
    <source>
        <dbReference type="SMART" id="SM00984"/>
    </source>
</evidence>
<dbReference type="GO" id="GO:0051287">
    <property type="term" value="F:NAD binding"/>
    <property type="evidence" value="ECO:0007669"/>
    <property type="project" value="InterPro"/>
</dbReference>
<evidence type="ECO:0000256" key="4">
    <source>
        <dbReference type="PIRNR" id="PIRNR000124"/>
    </source>
</evidence>
<dbReference type="InterPro" id="IPR014026">
    <property type="entry name" value="UDP-Glc/GDP-Man_DH_dimer"/>
</dbReference>
<dbReference type="KEGG" id="ppai:E1956_19750"/>
<dbReference type="InterPro" id="IPR036220">
    <property type="entry name" value="UDP-Glc/GDP-Man_DH_C_sf"/>
</dbReference>
<dbReference type="AlphaFoldDB" id="A0A4P7CTT4"/>
<dbReference type="InterPro" id="IPR008927">
    <property type="entry name" value="6-PGluconate_DH-like_C_sf"/>
</dbReference>
<reference evidence="6 7" key="1">
    <citation type="submission" date="2019-03" db="EMBL/GenBank/DDBJ databases">
        <title>Paraburkholderia sp. 7MH5, isolated from subtropical forest soil.</title>
        <authorList>
            <person name="Gao Z.-H."/>
            <person name="Qiu L.-H."/>
        </authorList>
    </citation>
    <scope>NUCLEOTIDE SEQUENCE [LARGE SCALE GENOMIC DNA]</scope>
    <source>
        <strain evidence="6 7">7MH5</strain>
    </source>
</reference>
<dbReference type="PANTHER" id="PTHR43491">
    <property type="entry name" value="UDP-N-ACETYL-D-MANNOSAMINE DEHYDROGENASE"/>
    <property type="match status" value="1"/>
</dbReference>
<keyword evidence="2" id="KW-0560">Oxidoreductase</keyword>
<dbReference type="Pfam" id="PF03721">
    <property type="entry name" value="UDPG_MGDP_dh_N"/>
    <property type="match status" value="1"/>
</dbReference>
<evidence type="ECO:0000313" key="6">
    <source>
        <dbReference type="EMBL" id="QBQ99420.1"/>
    </source>
</evidence>
<feature type="domain" description="UDP-glucose/GDP-mannose dehydrogenase C-terminal" evidence="5">
    <location>
        <begin position="330"/>
        <end position="430"/>
    </location>
</feature>
<dbReference type="SUPFAM" id="SSF51735">
    <property type="entry name" value="NAD(P)-binding Rossmann-fold domains"/>
    <property type="match status" value="1"/>
</dbReference>
<protein>
    <submittedName>
        <fullName evidence="6">Nucleotide sugar dehydrogenase</fullName>
    </submittedName>
</protein>
<keyword evidence="3" id="KW-0520">NAD</keyword>
<dbReference type="EMBL" id="CP038149">
    <property type="protein sequence ID" value="QBQ99420.1"/>
    <property type="molecule type" value="Genomic_DNA"/>
</dbReference>
<dbReference type="InterPro" id="IPR036291">
    <property type="entry name" value="NAD(P)-bd_dom_sf"/>
</dbReference>
<dbReference type="GO" id="GO:0016616">
    <property type="term" value="F:oxidoreductase activity, acting on the CH-OH group of donors, NAD or NADP as acceptor"/>
    <property type="evidence" value="ECO:0007669"/>
    <property type="project" value="InterPro"/>
</dbReference>
<dbReference type="PIRSF" id="PIRSF000124">
    <property type="entry name" value="UDPglc_GDPman_dh"/>
    <property type="match status" value="1"/>
</dbReference>
<dbReference type="OrthoDB" id="9803238at2"/>
<sequence length="443" mass="48594">MHGYAGRRQATVNKGNCVTTKIAVCGLGYVGLPVAVALARHFEVTGFDVDARRVENLRSGEDWTGEIEPHVLRDSTLRFTNEVKDLAGTNFFVVAVPTPVDEKCSPDFSLLQSACRLIGPVLQPGSIVVFESTVHPGATEEICGPELEKSSGLRCGIDFKLGYSPERINPGDREHPLEKIVKIVSGQDKEALDLIAAVYEKIIEAGVFRASSIKVAEAAKVIENTQRDINIALMNEVSKICDLVGIRSSEVLEAAGTKWNFLRFTPGLVGGHCIGVDPYYLTSKAQELGYHPEVILAGRRINDGMADYVASRLVQVIASRHRLKATTRVGILGITFKENVPDIRNSKVVDLYEALTRYGMTPLVYDPMADAEQVHEEYGIKLSAREELSALDVLVFAVPHRDIMATIERDLPEMIADGGIVCDLKSSLDGERITKNKLTYWAL</sequence>
<evidence type="ECO:0000256" key="1">
    <source>
        <dbReference type="ARBA" id="ARBA00006601"/>
    </source>
</evidence>
<dbReference type="InterPro" id="IPR014027">
    <property type="entry name" value="UDP-Glc/GDP-Man_DH_C"/>
</dbReference>
<dbReference type="Proteomes" id="UP000295727">
    <property type="component" value="Chromosome 2"/>
</dbReference>
<dbReference type="PIRSF" id="PIRSF500136">
    <property type="entry name" value="UDP_ManNAc_DH"/>
    <property type="match status" value="1"/>
</dbReference>
<dbReference type="SUPFAM" id="SSF52413">
    <property type="entry name" value="UDP-glucose/GDP-mannose dehydrogenase C-terminal domain"/>
    <property type="match status" value="1"/>
</dbReference>
<evidence type="ECO:0000256" key="3">
    <source>
        <dbReference type="ARBA" id="ARBA00023027"/>
    </source>
</evidence>
<dbReference type="GO" id="GO:0016628">
    <property type="term" value="F:oxidoreductase activity, acting on the CH-CH group of donors, NAD or NADP as acceptor"/>
    <property type="evidence" value="ECO:0007669"/>
    <property type="project" value="InterPro"/>
</dbReference>
<accession>A0A4P7CTT4</accession>
<dbReference type="GO" id="GO:0000271">
    <property type="term" value="P:polysaccharide biosynthetic process"/>
    <property type="evidence" value="ECO:0007669"/>
    <property type="project" value="InterPro"/>
</dbReference>
<keyword evidence="7" id="KW-1185">Reference proteome</keyword>
<dbReference type="InterPro" id="IPR017476">
    <property type="entry name" value="UDP-Glc/GDP-Man"/>
</dbReference>
<dbReference type="NCBIfam" id="TIGR03026">
    <property type="entry name" value="NDP-sugDHase"/>
    <property type="match status" value="1"/>
</dbReference>
<dbReference type="Pfam" id="PF03720">
    <property type="entry name" value="UDPG_MGDP_dh_C"/>
    <property type="match status" value="1"/>
</dbReference>
<dbReference type="SMART" id="SM00984">
    <property type="entry name" value="UDPG_MGDP_dh_C"/>
    <property type="match status" value="1"/>
</dbReference>
<proteinExistence type="inferred from homology"/>
<organism evidence="6 7">
    <name type="scientific">Paraburkholderia pallida</name>
    <dbReference type="NCBI Taxonomy" id="2547399"/>
    <lineage>
        <taxon>Bacteria</taxon>
        <taxon>Pseudomonadati</taxon>
        <taxon>Pseudomonadota</taxon>
        <taxon>Betaproteobacteria</taxon>
        <taxon>Burkholderiales</taxon>
        <taxon>Burkholderiaceae</taxon>
        <taxon>Paraburkholderia</taxon>
    </lineage>
</organism>
<evidence type="ECO:0000313" key="7">
    <source>
        <dbReference type="Proteomes" id="UP000295727"/>
    </source>
</evidence>
<dbReference type="PANTHER" id="PTHR43491:SF2">
    <property type="entry name" value="UDP-N-ACETYL-D-MANNOSAMINE DEHYDROGENASE"/>
    <property type="match status" value="1"/>
</dbReference>
<dbReference type="InterPro" id="IPR001732">
    <property type="entry name" value="UDP-Glc/GDP-Man_DH_N"/>
</dbReference>
<dbReference type="Pfam" id="PF00984">
    <property type="entry name" value="UDPG_MGDP_dh"/>
    <property type="match status" value="1"/>
</dbReference>
<dbReference type="Gene3D" id="3.40.50.720">
    <property type="entry name" value="NAD(P)-binding Rossmann-like Domain"/>
    <property type="match status" value="2"/>
</dbReference>
<comment type="similarity">
    <text evidence="1 4">Belongs to the UDP-glucose/GDP-mannose dehydrogenase family.</text>
</comment>
<evidence type="ECO:0000256" key="2">
    <source>
        <dbReference type="ARBA" id="ARBA00023002"/>
    </source>
</evidence>
<dbReference type="InterPro" id="IPR028359">
    <property type="entry name" value="UDP_ManNAc/GlcNAc_DH"/>
</dbReference>
<dbReference type="SUPFAM" id="SSF48179">
    <property type="entry name" value="6-phosphogluconate dehydrogenase C-terminal domain-like"/>
    <property type="match status" value="1"/>
</dbReference>
<name>A0A4P7CTT4_9BURK</name>
<gene>
    <name evidence="6" type="ORF">E1956_19750</name>
</gene>